<sequence>MFYSDDAIQEAACSSSSGGGVNHRSSSSCSCRPRGGPLSVIFSSFFNCWLPGLHDSSSLESKASWAKITRADALLELSKRQQSALMDKQEAIEVLERKLQQLQSESMKPPELLQLQQAGKQSLSKLLTQGIADDDHHQKLLLHNFEIPDSTTASSDQTSTSSSSSYRFPESTSTEDHSPQAAAAAAIRRTQQEATAAAAAAASSCISSVNTKDASSKESISSSVQEDEDQETKEFSAEERSPSQEDHETKAFSAKERSFRSSSQEEDHLESRAFSTKERSSRSSLQEDHQETKAFSTMEKSSRSSSQEDQQVPKTFSAKERSSRSLLQEDAEETTKAFSAKERSSRSLLQEDAEETTKAFSAKERSSRSLLQEDAEETTKAFSAKERSSRSLLQEDAEETTKAFSAMERSSRSWLQEDSAGREVQNAAGAAADHQVLQIPTWNPSSGLECINLTEKEHLFEMGVMRARVAVRYFCKLFMKQMEISGYSVWRTLQALDPDATFAKQEHTAYALESNLNKAMYHCFENDSFDDLGLTLIIDPSKRCKARFEEFQRMRLVDATDAANLKHQDFEPKFLAFCERKMREMWFLFPWNIVFKHSDERKLFTGAFLDAAKCIWLLHCLAFSFHPAANILRVGKGMPINPRHIETIVPLAIPCEKCGNVAKVQFMTVPGFQLNQSVIRCQVYQHLQCP</sequence>
<proteinExistence type="predicted"/>
<feature type="compositionally biased region" description="Polar residues" evidence="2">
    <location>
        <begin position="204"/>
        <end position="213"/>
    </location>
</feature>
<protein>
    <submittedName>
        <fullName evidence="3">Uncharacterized protein</fullName>
    </submittedName>
</protein>
<feature type="compositionally biased region" description="Basic and acidic residues" evidence="2">
    <location>
        <begin position="333"/>
        <end position="345"/>
    </location>
</feature>
<feature type="coiled-coil region" evidence="1">
    <location>
        <begin position="78"/>
        <end position="105"/>
    </location>
</feature>
<evidence type="ECO:0000313" key="3">
    <source>
        <dbReference type="EMBL" id="CAK9231259.1"/>
    </source>
</evidence>
<evidence type="ECO:0000313" key="4">
    <source>
        <dbReference type="Proteomes" id="UP001497512"/>
    </source>
</evidence>
<keyword evidence="4" id="KW-1185">Reference proteome</keyword>
<accession>A0ABP0UV43</accession>
<organism evidence="3 4">
    <name type="scientific">Sphagnum troendelagicum</name>
    <dbReference type="NCBI Taxonomy" id="128251"/>
    <lineage>
        <taxon>Eukaryota</taxon>
        <taxon>Viridiplantae</taxon>
        <taxon>Streptophyta</taxon>
        <taxon>Embryophyta</taxon>
        <taxon>Bryophyta</taxon>
        <taxon>Sphagnophytina</taxon>
        <taxon>Sphagnopsida</taxon>
        <taxon>Sphagnales</taxon>
        <taxon>Sphagnaceae</taxon>
        <taxon>Sphagnum</taxon>
    </lineage>
</organism>
<reference evidence="3" key="1">
    <citation type="submission" date="2024-02" db="EMBL/GenBank/DDBJ databases">
        <authorList>
            <consortium name="ELIXIR-Norway"/>
            <consortium name="Elixir Norway"/>
        </authorList>
    </citation>
    <scope>NUCLEOTIDE SEQUENCE</scope>
</reference>
<evidence type="ECO:0000256" key="2">
    <source>
        <dbReference type="SAM" id="MobiDB-lite"/>
    </source>
</evidence>
<gene>
    <name evidence="3" type="ORF">CSSPTR1EN2_LOCUS20438</name>
</gene>
<feature type="compositionally biased region" description="Basic and acidic residues" evidence="2">
    <location>
        <begin position="232"/>
        <end position="292"/>
    </location>
</feature>
<feature type="compositionally biased region" description="Basic and acidic residues" evidence="2">
    <location>
        <begin position="377"/>
        <end position="389"/>
    </location>
</feature>
<keyword evidence="1" id="KW-0175">Coiled coil</keyword>
<name>A0ABP0UV43_9BRYO</name>
<dbReference type="PANTHER" id="PTHR31029">
    <property type="entry name" value="CYCLIN-DEPENDENT KINASE-LIKE PROTEIN"/>
    <property type="match status" value="1"/>
</dbReference>
<feature type="region of interest" description="Disordered" evidence="2">
    <location>
        <begin position="13"/>
        <end position="32"/>
    </location>
</feature>
<feature type="compositionally biased region" description="Polar residues" evidence="2">
    <location>
        <begin position="293"/>
        <end position="314"/>
    </location>
</feature>
<feature type="region of interest" description="Disordered" evidence="2">
    <location>
        <begin position="203"/>
        <end position="397"/>
    </location>
</feature>
<dbReference type="EMBL" id="OZ019899">
    <property type="protein sequence ID" value="CAK9231259.1"/>
    <property type="molecule type" value="Genomic_DNA"/>
</dbReference>
<dbReference type="InterPro" id="IPR042316">
    <property type="entry name" value="IRKI-like"/>
</dbReference>
<feature type="region of interest" description="Disordered" evidence="2">
    <location>
        <begin position="148"/>
        <end position="189"/>
    </location>
</feature>
<evidence type="ECO:0000256" key="1">
    <source>
        <dbReference type="SAM" id="Coils"/>
    </source>
</evidence>
<feature type="compositionally biased region" description="Low complexity" evidence="2">
    <location>
        <begin position="150"/>
        <end position="172"/>
    </location>
</feature>
<feature type="compositionally biased region" description="Basic and acidic residues" evidence="2">
    <location>
        <begin position="355"/>
        <end position="367"/>
    </location>
</feature>
<dbReference type="PANTHER" id="PTHR31029:SF4">
    <property type="entry name" value="CYCLIN-DEPENDENT KINASE-LIKE PROTEIN"/>
    <property type="match status" value="1"/>
</dbReference>
<dbReference type="Proteomes" id="UP001497512">
    <property type="component" value="Chromosome 7"/>
</dbReference>